<name>A0A0A1TQF8_9HYPO</name>
<proteinExistence type="predicted"/>
<dbReference type="OrthoDB" id="3598799at2759"/>
<evidence type="ECO:0000313" key="2">
    <source>
        <dbReference type="Proteomes" id="UP000039046"/>
    </source>
</evidence>
<dbReference type="AlphaFoldDB" id="A0A0A1TQF8"/>
<dbReference type="HOGENOM" id="CLU_2063121_0_0_1"/>
<gene>
    <name evidence="1" type="ORF">VHEMI09651</name>
</gene>
<dbReference type="Proteomes" id="UP000039046">
    <property type="component" value="Unassembled WGS sequence"/>
</dbReference>
<accession>A0A0A1TQF8</accession>
<dbReference type="EMBL" id="CDHN01000006">
    <property type="protein sequence ID" value="CEJ94100.1"/>
    <property type="molecule type" value="Genomic_DNA"/>
</dbReference>
<keyword evidence="2" id="KW-1185">Reference proteome</keyword>
<reference evidence="1 2" key="1">
    <citation type="journal article" date="2015" name="Genome Announc.">
        <title>Draft Genome Sequence and Gene Annotation of the Entomopathogenic Fungus Verticillium hemipterigenum.</title>
        <authorList>
            <person name="Horn F."/>
            <person name="Habel A."/>
            <person name="Scharf D.H."/>
            <person name="Dworschak J."/>
            <person name="Brakhage A.A."/>
            <person name="Guthke R."/>
            <person name="Hertweck C."/>
            <person name="Linde J."/>
        </authorList>
    </citation>
    <scope>NUCLEOTIDE SEQUENCE [LARGE SCALE GENOMIC DNA]</scope>
</reference>
<sequence length="119" mass="13741">MLKELRDTTERYRYINNQPLTKRQTEKARWQQDSKDLHELNKIVHHGLVDVINTYVVPDARQRATFASNETERLELNSIAKDIVGEIQPADMEHTWGSCAYDMLKGLAGILKPLPEPPE</sequence>
<protein>
    <submittedName>
        <fullName evidence="1">Uncharacterized protein</fullName>
    </submittedName>
</protein>
<organism evidence="1 2">
    <name type="scientific">[Torrubiella] hemipterigena</name>
    <dbReference type="NCBI Taxonomy" id="1531966"/>
    <lineage>
        <taxon>Eukaryota</taxon>
        <taxon>Fungi</taxon>
        <taxon>Dikarya</taxon>
        <taxon>Ascomycota</taxon>
        <taxon>Pezizomycotina</taxon>
        <taxon>Sordariomycetes</taxon>
        <taxon>Hypocreomycetidae</taxon>
        <taxon>Hypocreales</taxon>
        <taxon>Clavicipitaceae</taxon>
        <taxon>Clavicipitaceae incertae sedis</taxon>
        <taxon>'Torrubiella' clade</taxon>
    </lineage>
</organism>
<evidence type="ECO:0000313" key="1">
    <source>
        <dbReference type="EMBL" id="CEJ94100.1"/>
    </source>
</evidence>